<gene>
    <name evidence="1" type="ORF">MRX98_21720</name>
</gene>
<accession>A0AA41R4H9</accession>
<reference evidence="1" key="1">
    <citation type="submission" date="2022-04" db="EMBL/GenBank/DDBJ databases">
        <title>Desulfatitalea alkaliphila sp. nov., a novel anaerobic sulfate-reducing bacterium isolated from terrestrial mud volcano, Taman Peninsula, Russia.</title>
        <authorList>
            <person name="Khomyakova M.A."/>
            <person name="Merkel A.Y."/>
            <person name="Slobodkin A.I."/>
        </authorList>
    </citation>
    <scope>NUCLEOTIDE SEQUENCE</scope>
    <source>
        <strain evidence="1">M08but</strain>
    </source>
</reference>
<proteinExistence type="predicted"/>
<dbReference type="Proteomes" id="UP001165427">
    <property type="component" value="Unassembled WGS sequence"/>
</dbReference>
<feature type="non-terminal residue" evidence="1">
    <location>
        <position position="1"/>
    </location>
</feature>
<keyword evidence="2" id="KW-1185">Reference proteome</keyword>
<evidence type="ECO:0000313" key="2">
    <source>
        <dbReference type="Proteomes" id="UP001165427"/>
    </source>
</evidence>
<sequence>KVVTAHEARINFHGWIGEGYLIIDFETGAGAYMIAGGKNGGVLITLDSNALHRMYLEGLGAEPYEFSPQSRDTICRFCCALESTAWVVIYGHLASVIDAYQIQKSVTSEPWVIVTESVKVIFNTRSFVERLSEKNEECLPGCREN</sequence>
<protein>
    <submittedName>
        <fullName evidence="1">Uncharacterized protein</fullName>
    </submittedName>
</protein>
<evidence type="ECO:0000313" key="1">
    <source>
        <dbReference type="EMBL" id="MCJ8503207.1"/>
    </source>
</evidence>
<name>A0AA41R4H9_9BACT</name>
<organism evidence="1 2">
    <name type="scientific">Desulfatitalea alkaliphila</name>
    <dbReference type="NCBI Taxonomy" id="2929485"/>
    <lineage>
        <taxon>Bacteria</taxon>
        <taxon>Pseudomonadati</taxon>
        <taxon>Thermodesulfobacteriota</taxon>
        <taxon>Desulfobacteria</taxon>
        <taxon>Desulfobacterales</taxon>
        <taxon>Desulfosarcinaceae</taxon>
        <taxon>Desulfatitalea</taxon>
    </lineage>
</organism>
<comment type="caution">
    <text evidence="1">The sequence shown here is derived from an EMBL/GenBank/DDBJ whole genome shotgun (WGS) entry which is preliminary data.</text>
</comment>
<dbReference type="AlphaFoldDB" id="A0AA41R4H9"/>
<dbReference type="EMBL" id="JALJRB010000071">
    <property type="protein sequence ID" value="MCJ8503207.1"/>
    <property type="molecule type" value="Genomic_DNA"/>
</dbReference>
<dbReference type="RefSeq" id="WP_246915243.1">
    <property type="nucleotide sequence ID" value="NZ_JALJRB010000071.1"/>
</dbReference>